<protein>
    <submittedName>
        <fullName evidence="13">Methyl-accepting chemotaxis protein</fullName>
    </submittedName>
</protein>
<dbReference type="InterPro" id="IPR003660">
    <property type="entry name" value="HAMP_dom"/>
</dbReference>
<dbReference type="SMART" id="SM00283">
    <property type="entry name" value="MA"/>
    <property type="match status" value="1"/>
</dbReference>
<evidence type="ECO:0000259" key="11">
    <source>
        <dbReference type="PROSITE" id="PS50111"/>
    </source>
</evidence>
<dbReference type="Gene3D" id="3.30.450.20">
    <property type="entry name" value="PAS domain"/>
    <property type="match status" value="2"/>
</dbReference>
<evidence type="ECO:0000256" key="10">
    <source>
        <dbReference type="SAM" id="Phobius"/>
    </source>
</evidence>
<dbReference type="CDD" id="cd11386">
    <property type="entry name" value="MCP_signal"/>
    <property type="match status" value="1"/>
</dbReference>
<evidence type="ECO:0000256" key="7">
    <source>
        <dbReference type="ARBA" id="ARBA00023224"/>
    </source>
</evidence>
<keyword evidence="5 10" id="KW-1133">Transmembrane helix</keyword>
<organism evidence="13 14">
    <name type="scientific">Niveibacterium microcysteis</name>
    <dbReference type="NCBI Taxonomy" id="2811415"/>
    <lineage>
        <taxon>Bacteria</taxon>
        <taxon>Pseudomonadati</taxon>
        <taxon>Pseudomonadota</taxon>
        <taxon>Betaproteobacteria</taxon>
        <taxon>Rhodocyclales</taxon>
        <taxon>Rhodocyclaceae</taxon>
        <taxon>Niveibacterium</taxon>
    </lineage>
</organism>
<evidence type="ECO:0000256" key="2">
    <source>
        <dbReference type="ARBA" id="ARBA00022475"/>
    </source>
</evidence>
<dbReference type="InterPro" id="IPR029151">
    <property type="entry name" value="Sensor-like_sf"/>
</dbReference>
<keyword evidence="4 10" id="KW-0812">Transmembrane</keyword>
<evidence type="ECO:0000256" key="4">
    <source>
        <dbReference type="ARBA" id="ARBA00022692"/>
    </source>
</evidence>
<evidence type="ECO:0000256" key="9">
    <source>
        <dbReference type="PROSITE-ProRule" id="PRU00284"/>
    </source>
</evidence>
<dbReference type="PANTHER" id="PTHR32089">
    <property type="entry name" value="METHYL-ACCEPTING CHEMOTAXIS PROTEIN MCPB"/>
    <property type="match status" value="1"/>
</dbReference>
<dbReference type="SMART" id="SM00304">
    <property type="entry name" value="HAMP"/>
    <property type="match status" value="1"/>
</dbReference>
<gene>
    <name evidence="13" type="ORF">JY500_09865</name>
</gene>
<dbReference type="InterPro" id="IPR004090">
    <property type="entry name" value="Chemotax_Me-accpt_rcpt"/>
</dbReference>
<keyword evidence="6 10" id="KW-0472">Membrane</keyword>
<dbReference type="PRINTS" id="PR00260">
    <property type="entry name" value="CHEMTRNSDUCR"/>
</dbReference>
<dbReference type="InterPro" id="IPR033479">
    <property type="entry name" value="dCache_1"/>
</dbReference>
<evidence type="ECO:0000313" key="13">
    <source>
        <dbReference type="EMBL" id="QSI78888.1"/>
    </source>
</evidence>
<dbReference type="PANTHER" id="PTHR32089:SF117">
    <property type="entry name" value="METHYL ACCEPTING SENSORY TRANSDUCER WITH CACHE_1 SMALL MOLECULE BINDING DOMAIN"/>
    <property type="match status" value="1"/>
</dbReference>
<sequence>MNTLRGKLIAVTAALMLAALLSVTLAIYVMMRAELIQRMDAEIRGVARATAAATGEWIASRSQVTQAGAGAALAADPMPVLMQAKASGQFDLFYVGFPDKKILFTDNQQLPAGYDATQRPWYTAAVASDKPIMTAPYVDASTGQLVVSFAYAAKEGGNLKGVVAADITLDRVVQQILAVRFSAKGYAMLIGKDGKILVHPSKELLQKSATELAPELTAEAILGAYKNEQASDLKVQGVASFVEMFPVPGTDLTLGVVVDKGSALAPLDKLLGTALGILVLALAIALPLLIAVLTRMLGRLATLRDLMKEISAGGGDLTRTLNVSGNDEIAETSAAFNRFLDTLRTMFLEVRNEAERLSNGVENIDGTVQRLAQHSTSLSDTASANAATIEEITVSVAHIADSAAVANGLVQQTGQMSEHGAKTIAQVSQEFSHSSESVRALGEMIHTVSSRANEISGIVNVIKEIADQTNLLALNAAIEAARAGEQGRGFAVVADEVRKLAERTAKATLEITHMISGMNEDTRRAFSGMEGTIETVGKGASASEEAARQMTEIQQKMTEAVARIDEIAASTSEQQQATTLMAQSAEQITGRMHENDAAIQGVRDTLGGLHEVANTMRKLISGFRL</sequence>
<dbReference type="SUPFAM" id="SSF58104">
    <property type="entry name" value="Methyl-accepting chemotaxis protein (MCP) signaling domain"/>
    <property type="match status" value="1"/>
</dbReference>
<keyword evidence="14" id="KW-1185">Reference proteome</keyword>
<feature type="domain" description="Methyl-accepting transducer" evidence="11">
    <location>
        <begin position="353"/>
        <end position="589"/>
    </location>
</feature>
<comment type="subcellular location">
    <subcellularLocation>
        <location evidence="1">Cell membrane</location>
        <topology evidence="1">Multi-pass membrane protein</topology>
    </subcellularLocation>
</comment>
<dbReference type="CDD" id="cd12912">
    <property type="entry name" value="PDC2_MCP_like"/>
    <property type="match status" value="1"/>
</dbReference>
<dbReference type="CDD" id="cd12913">
    <property type="entry name" value="PDC1_MCP_like"/>
    <property type="match status" value="1"/>
</dbReference>
<comment type="similarity">
    <text evidence="8">Belongs to the methyl-accepting chemotaxis (MCP) protein family.</text>
</comment>
<dbReference type="Proteomes" id="UP000663570">
    <property type="component" value="Chromosome"/>
</dbReference>
<dbReference type="Pfam" id="PF00672">
    <property type="entry name" value="HAMP"/>
    <property type="match status" value="1"/>
</dbReference>
<dbReference type="EMBL" id="CP071060">
    <property type="protein sequence ID" value="QSI78888.1"/>
    <property type="molecule type" value="Genomic_DNA"/>
</dbReference>
<feature type="domain" description="HAMP" evidence="12">
    <location>
        <begin position="294"/>
        <end position="348"/>
    </location>
</feature>
<dbReference type="Gene3D" id="1.10.287.950">
    <property type="entry name" value="Methyl-accepting chemotaxis protein"/>
    <property type="match status" value="1"/>
</dbReference>
<dbReference type="RefSeq" id="WP_172199298.1">
    <property type="nucleotide sequence ID" value="NZ_CP071060.1"/>
</dbReference>
<keyword evidence="3" id="KW-0145">Chemotaxis</keyword>
<keyword evidence="7 9" id="KW-0807">Transducer</keyword>
<reference evidence="13 14" key="1">
    <citation type="submission" date="2021-02" db="EMBL/GenBank/DDBJ databases">
        <title>Niveibacterium changnyeongensis HC41.</title>
        <authorList>
            <person name="Kang M."/>
        </authorList>
    </citation>
    <scope>NUCLEOTIDE SEQUENCE [LARGE SCALE GENOMIC DNA]</scope>
    <source>
        <strain evidence="13 14">HC41</strain>
    </source>
</reference>
<dbReference type="CDD" id="cd06225">
    <property type="entry name" value="HAMP"/>
    <property type="match status" value="1"/>
</dbReference>
<evidence type="ECO:0000256" key="3">
    <source>
        <dbReference type="ARBA" id="ARBA00022500"/>
    </source>
</evidence>
<dbReference type="InterPro" id="IPR004089">
    <property type="entry name" value="MCPsignal_dom"/>
</dbReference>
<dbReference type="Pfam" id="PF02743">
    <property type="entry name" value="dCache_1"/>
    <property type="match status" value="1"/>
</dbReference>
<feature type="transmembrane region" description="Helical" evidence="10">
    <location>
        <begin position="270"/>
        <end position="294"/>
    </location>
</feature>
<keyword evidence="2" id="KW-1003">Cell membrane</keyword>
<accession>A0ABX7MCF1</accession>
<evidence type="ECO:0000313" key="14">
    <source>
        <dbReference type="Proteomes" id="UP000663570"/>
    </source>
</evidence>
<evidence type="ECO:0000256" key="6">
    <source>
        <dbReference type="ARBA" id="ARBA00023136"/>
    </source>
</evidence>
<dbReference type="PROSITE" id="PS50111">
    <property type="entry name" value="CHEMOTAXIS_TRANSDUC_2"/>
    <property type="match status" value="1"/>
</dbReference>
<dbReference type="Pfam" id="PF00015">
    <property type="entry name" value="MCPsignal"/>
    <property type="match status" value="1"/>
</dbReference>
<name>A0ABX7MCF1_9RHOO</name>
<evidence type="ECO:0000256" key="1">
    <source>
        <dbReference type="ARBA" id="ARBA00004651"/>
    </source>
</evidence>
<proteinExistence type="inferred from homology"/>
<dbReference type="PROSITE" id="PS50885">
    <property type="entry name" value="HAMP"/>
    <property type="match status" value="1"/>
</dbReference>
<evidence type="ECO:0000256" key="8">
    <source>
        <dbReference type="ARBA" id="ARBA00029447"/>
    </source>
</evidence>
<dbReference type="SUPFAM" id="SSF103190">
    <property type="entry name" value="Sensory domain-like"/>
    <property type="match status" value="1"/>
</dbReference>
<evidence type="ECO:0000256" key="5">
    <source>
        <dbReference type="ARBA" id="ARBA00022989"/>
    </source>
</evidence>
<evidence type="ECO:0000259" key="12">
    <source>
        <dbReference type="PROSITE" id="PS50885"/>
    </source>
</evidence>